<accession>A0A7J7DX05</accession>
<evidence type="ECO:0000313" key="3">
    <source>
        <dbReference type="Proteomes" id="UP000593562"/>
    </source>
</evidence>
<evidence type="ECO:0000313" key="2">
    <source>
        <dbReference type="EMBL" id="KAF5750920.1"/>
    </source>
</evidence>
<dbReference type="AlphaFoldDB" id="A0A7J7DX05"/>
<dbReference type="PROSITE" id="PS50405">
    <property type="entry name" value="GST_CTER"/>
    <property type="match status" value="1"/>
</dbReference>
<dbReference type="InterPro" id="IPR045074">
    <property type="entry name" value="GST_C_Tau"/>
</dbReference>
<reference evidence="2 3" key="1">
    <citation type="journal article" date="2020" name="Nat. Commun.">
        <title>Genome of Tripterygium wilfordii and identification of cytochrome P450 involved in triptolide biosynthesis.</title>
        <authorList>
            <person name="Tu L."/>
            <person name="Su P."/>
            <person name="Zhang Z."/>
            <person name="Gao L."/>
            <person name="Wang J."/>
            <person name="Hu T."/>
            <person name="Zhou J."/>
            <person name="Zhang Y."/>
            <person name="Zhao Y."/>
            <person name="Liu Y."/>
            <person name="Song Y."/>
            <person name="Tong Y."/>
            <person name="Lu Y."/>
            <person name="Yang J."/>
            <person name="Xu C."/>
            <person name="Jia M."/>
            <person name="Peters R.J."/>
            <person name="Huang L."/>
            <person name="Gao W."/>
        </authorList>
    </citation>
    <scope>NUCLEOTIDE SEQUENCE [LARGE SCALE GENOMIC DNA]</scope>
    <source>
        <strain evidence="3">cv. XIE 37</strain>
        <tissue evidence="2">Leaf</tissue>
    </source>
</reference>
<dbReference type="PANTHER" id="PTHR11260:SF679">
    <property type="entry name" value="GLUTATHIONE TRANSFERASE"/>
    <property type="match status" value="1"/>
</dbReference>
<feature type="domain" description="GST C-terminal" evidence="1">
    <location>
        <begin position="168"/>
        <end position="303"/>
    </location>
</feature>
<dbReference type="InParanoid" id="A0A7J7DX05"/>
<proteinExistence type="predicted"/>
<name>A0A7J7DX05_TRIWF</name>
<sequence length="307" mass="33740">MKPVARRQVTRSNYVRLNDVEEGVNNMGSQLLNDIGTVTQLSDLGSPSRSQNVSPSANLTLDDGDDEILDAYMSSLEKNINDGNASSAGTANTAAKRGNGYDVVTGNIVAGRGRGVVRGRDGDGHLGTINPWIGTGSMLEITCHGSSFLPRRQLQTFDPQPTTNIGKRTKESARRLRDTNFTLQATTSTSIAVWKLFRTAGEELEQAKKDTLEMLKTIEEHGAGETKFFIGDEIGIVDIAFGAIAYWLEIFEELLGVKLLEAHRFPKLAALINNFKEEPIIKENLPDHHDMFVYFKGRREKILASAS</sequence>
<dbReference type="InterPro" id="IPR010987">
    <property type="entry name" value="Glutathione-S-Trfase_C-like"/>
</dbReference>
<dbReference type="InterPro" id="IPR045073">
    <property type="entry name" value="Omega/Tau-like"/>
</dbReference>
<dbReference type="Gene3D" id="1.20.1050.10">
    <property type="match status" value="1"/>
</dbReference>
<dbReference type="PANTHER" id="PTHR11260">
    <property type="entry name" value="GLUTATHIONE S-TRANSFERASE, GST, SUPERFAMILY, GST DOMAIN CONTAINING"/>
    <property type="match status" value="1"/>
</dbReference>
<comment type="caution">
    <text evidence="2">The sequence shown here is derived from an EMBL/GenBank/DDBJ whole genome shotgun (WGS) entry which is preliminary data.</text>
</comment>
<dbReference type="GO" id="GO:0005737">
    <property type="term" value="C:cytoplasm"/>
    <property type="evidence" value="ECO:0007669"/>
    <property type="project" value="TreeGrafter"/>
</dbReference>
<dbReference type="EMBL" id="JAAARO010000003">
    <property type="protein sequence ID" value="KAF5750920.1"/>
    <property type="molecule type" value="Genomic_DNA"/>
</dbReference>
<dbReference type="SUPFAM" id="SSF47616">
    <property type="entry name" value="GST C-terminal domain-like"/>
    <property type="match status" value="1"/>
</dbReference>
<dbReference type="InterPro" id="IPR004046">
    <property type="entry name" value="GST_C"/>
</dbReference>
<keyword evidence="3" id="KW-1185">Reference proteome</keyword>
<organism evidence="2 3">
    <name type="scientific">Tripterygium wilfordii</name>
    <name type="common">Thunder God vine</name>
    <dbReference type="NCBI Taxonomy" id="458696"/>
    <lineage>
        <taxon>Eukaryota</taxon>
        <taxon>Viridiplantae</taxon>
        <taxon>Streptophyta</taxon>
        <taxon>Embryophyta</taxon>
        <taxon>Tracheophyta</taxon>
        <taxon>Spermatophyta</taxon>
        <taxon>Magnoliopsida</taxon>
        <taxon>eudicotyledons</taxon>
        <taxon>Gunneridae</taxon>
        <taxon>Pentapetalae</taxon>
        <taxon>rosids</taxon>
        <taxon>fabids</taxon>
        <taxon>Celastrales</taxon>
        <taxon>Celastraceae</taxon>
        <taxon>Tripterygium</taxon>
    </lineage>
</organism>
<dbReference type="CDD" id="cd03185">
    <property type="entry name" value="GST_C_Tau"/>
    <property type="match status" value="1"/>
</dbReference>
<dbReference type="GO" id="GO:0004364">
    <property type="term" value="F:glutathione transferase activity"/>
    <property type="evidence" value="ECO:0007669"/>
    <property type="project" value="InterPro"/>
</dbReference>
<gene>
    <name evidence="2" type="ORF">HS088_TW03G01260</name>
</gene>
<evidence type="ECO:0000259" key="1">
    <source>
        <dbReference type="PROSITE" id="PS50405"/>
    </source>
</evidence>
<protein>
    <recommendedName>
        <fullName evidence="1">GST C-terminal domain-containing protein</fullName>
    </recommendedName>
</protein>
<dbReference type="Proteomes" id="UP000593562">
    <property type="component" value="Unassembled WGS sequence"/>
</dbReference>
<dbReference type="Pfam" id="PF00043">
    <property type="entry name" value="GST_C"/>
    <property type="match status" value="1"/>
</dbReference>
<dbReference type="GO" id="GO:0006749">
    <property type="term" value="P:glutathione metabolic process"/>
    <property type="evidence" value="ECO:0007669"/>
    <property type="project" value="InterPro"/>
</dbReference>
<dbReference type="InterPro" id="IPR036282">
    <property type="entry name" value="Glutathione-S-Trfase_C_sf"/>
</dbReference>